<dbReference type="InterPro" id="IPR023214">
    <property type="entry name" value="HAD_sf"/>
</dbReference>
<dbReference type="GO" id="GO:0009264">
    <property type="term" value="P:deoxyribonucleotide catabolic process"/>
    <property type="evidence" value="ECO:0007669"/>
    <property type="project" value="InterPro"/>
</dbReference>
<comment type="similarity">
    <text evidence="1">Belongs to the 5'(3')-deoxyribonucleotidase family.</text>
</comment>
<feature type="active site" description="Nucleophile" evidence="2">
    <location>
        <position position="8"/>
    </location>
</feature>
<evidence type="ECO:0000256" key="2">
    <source>
        <dbReference type="PIRSR" id="PIRSR610708-1"/>
    </source>
</evidence>
<dbReference type="SUPFAM" id="SSF56784">
    <property type="entry name" value="HAD-like"/>
    <property type="match status" value="1"/>
</dbReference>
<protein>
    <submittedName>
        <fullName evidence="3">Uncharacterized protein</fullName>
    </submittedName>
</protein>
<dbReference type="InterPro" id="IPR036412">
    <property type="entry name" value="HAD-like_sf"/>
</dbReference>
<dbReference type="Pfam" id="PF06941">
    <property type="entry name" value="NT5C"/>
    <property type="match status" value="1"/>
</dbReference>
<comment type="caution">
    <text evidence="3">The sequence shown here is derived from an EMBL/GenBank/DDBJ whole genome shotgun (WGS) entry which is preliminary data.</text>
</comment>
<proteinExistence type="inferred from homology"/>
<dbReference type="InterPro" id="IPR010708">
    <property type="entry name" value="5'(3')-deoxyribonucleotidase"/>
</dbReference>
<feature type="non-terminal residue" evidence="3">
    <location>
        <position position="190"/>
    </location>
</feature>
<accession>K2FZL7</accession>
<reference evidence="3" key="1">
    <citation type="journal article" date="2012" name="Science">
        <title>Fermentation, hydrogen, and sulfur metabolism in multiple uncultivated bacterial phyla.</title>
        <authorList>
            <person name="Wrighton K.C."/>
            <person name="Thomas B.C."/>
            <person name="Sharon I."/>
            <person name="Miller C.S."/>
            <person name="Castelle C.J."/>
            <person name="VerBerkmoes N.C."/>
            <person name="Wilkins M.J."/>
            <person name="Hettich R.L."/>
            <person name="Lipton M.S."/>
            <person name="Williams K.H."/>
            <person name="Long P.E."/>
            <person name="Banfield J.F."/>
        </authorList>
    </citation>
    <scope>NUCLEOTIDE SEQUENCE [LARGE SCALE GENOMIC DNA]</scope>
</reference>
<evidence type="ECO:0000256" key="1">
    <source>
        <dbReference type="ARBA" id="ARBA00009589"/>
    </source>
</evidence>
<evidence type="ECO:0000313" key="3">
    <source>
        <dbReference type="EMBL" id="EKE27372.1"/>
    </source>
</evidence>
<gene>
    <name evidence="3" type="ORF">ACD_3C00218G0003</name>
</gene>
<sequence length="190" mass="22454">MKKDLYIDFDSTIVNSDKAICEIYNDRYKDYEGFKLATWMEHKNWAYECTCPLIHIHEAEPVEVIKDYFGSEAFFEKLEFYDNAKEVITKLKEQYNVIICTSAFPQNASKKVLWIEEHLPEVDEIIILINKKANGTGKGRVPMMEEEAIFIDDHPHNLYSTKASQKYLFKFKETEYNQDWDGPKVSNWLE</sequence>
<dbReference type="Gene3D" id="3.40.50.1000">
    <property type="entry name" value="HAD superfamily/HAD-like"/>
    <property type="match status" value="1"/>
</dbReference>
<organism evidence="3">
    <name type="scientific">uncultured bacterium</name>
    <name type="common">gcode 4</name>
    <dbReference type="NCBI Taxonomy" id="1234023"/>
    <lineage>
        <taxon>Bacteria</taxon>
        <taxon>environmental samples</taxon>
    </lineage>
</organism>
<dbReference type="GO" id="GO:0008253">
    <property type="term" value="F:5'-nucleotidase activity"/>
    <property type="evidence" value="ECO:0007669"/>
    <property type="project" value="InterPro"/>
</dbReference>
<dbReference type="EMBL" id="AMFJ01000492">
    <property type="protein sequence ID" value="EKE27372.1"/>
    <property type="molecule type" value="Genomic_DNA"/>
</dbReference>
<feature type="active site" description="Proton donor" evidence="2">
    <location>
        <position position="10"/>
    </location>
</feature>
<dbReference type="AlphaFoldDB" id="K2FZL7"/>
<name>K2FZL7_9BACT</name>